<feature type="non-terminal residue" evidence="2">
    <location>
        <position position="1"/>
    </location>
</feature>
<proteinExistence type="predicted"/>
<evidence type="ECO:0000256" key="1">
    <source>
        <dbReference type="SAM" id="Phobius"/>
    </source>
</evidence>
<dbReference type="EMBL" id="JQ263703">
    <property type="protein sequence ID" value="AEW08860.1"/>
    <property type="molecule type" value="Genomic_DNA"/>
</dbReference>
<name>H9MCL3_PINRA</name>
<keyword evidence="1" id="KW-0812">Transmembrane</keyword>
<keyword evidence="1" id="KW-0472">Membrane</keyword>
<reference evidence="2" key="1">
    <citation type="submission" date="2011-12" db="EMBL/GenBank/DDBJ databases">
        <title>Nucleotide Diversity and Divergence in the Loblolly Pine Gene Space.</title>
        <authorList>
            <person name="Neale D.B."/>
            <person name="Wegrzyn J.L."/>
            <person name="Lee J.M."/>
            <person name="Eckert A.J."/>
            <person name="Liechty J.D."/>
            <person name="Stevens K.A."/>
            <person name="Langley C.H."/>
        </authorList>
    </citation>
    <scope>NUCLEOTIDE SEQUENCE</scope>
    <source>
        <strain evidence="2">6782</strain>
        <tissue evidence="2">Megagametophyte</tissue>
    </source>
</reference>
<evidence type="ECO:0000313" key="2">
    <source>
        <dbReference type="EMBL" id="AEW08860.1"/>
    </source>
</evidence>
<protein>
    <submittedName>
        <fullName evidence="2">Uncharacterized protein</fullName>
    </submittedName>
</protein>
<keyword evidence="1" id="KW-1133">Transmembrane helix</keyword>
<dbReference type="AlphaFoldDB" id="H9MCL3"/>
<accession>H9MCL3</accession>
<sequence length="80" mass="8517">LLSLCRHGGGNVLNAVTMVPSLVPSLYILLTTGTHRAKRKATSLLKILQRWEPPSRTVTSVAAHSIISSSTAMAVVAPLR</sequence>
<gene>
    <name evidence="2" type="ORF">CL1995Contig1_02</name>
</gene>
<feature type="transmembrane region" description="Helical" evidence="1">
    <location>
        <begin position="12"/>
        <end position="30"/>
    </location>
</feature>
<organism evidence="2">
    <name type="scientific">Pinus radiata</name>
    <name type="common">Monterey pine</name>
    <name type="synonym">Pinus insignis</name>
    <dbReference type="NCBI Taxonomy" id="3347"/>
    <lineage>
        <taxon>Eukaryota</taxon>
        <taxon>Viridiplantae</taxon>
        <taxon>Streptophyta</taxon>
        <taxon>Embryophyta</taxon>
        <taxon>Tracheophyta</taxon>
        <taxon>Spermatophyta</taxon>
        <taxon>Pinopsida</taxon>
        <taxon>Pinidae</taxon>
        <taxon>Conifers I</taxon>
        <taxon>Pinales</taxon>
        <taxon>Pinaceae</taxon>
        <taxon>Pinus</taxon>
        <taxon>Pinus subgen. Pinus</taxon>
    </lineage>
</organism>